<accession>A0A3M7S9V6</accession>
<keyword evidence="3 5" id="KW-1133">Transmembrane helix</keyword>
<gene>
    <name evidence="7" type="ORF">BpHYR1_006790</name>
</gene>
<dbReference type="PROSITE" id="PS50262">
    <property type="entry name" value="G_PROTEIN_RECEP_F1_2"/>
    <property type="match status" value="1"/>
</dbReference>
<feature type="transmembrane region" description="Helical" evidence="5">
    <location>
        <begin position="26"/>
        <end position="47"/>
    </location>
</feature>
<evidence type="ECO:0000313" key="7">
    <source>
        <dbReference type="EMBL" id="RNA32489.1"/>
    </source>
</evidence>
<name>A0A3M7S9V6_BRAPC</name>
<proteinExistence type="predicted"/>
<dbReference type="InterPro" id="IPR052954">
    <property type="entry name" value="GPCR-Ligand_Int"/>
</dbReference>
<evidence type="ECO:0000256" key="4">
    <source>
        <dbReference type="ARBA" id="ARBA00023136"/>
    </source>
</evidence>
<comment type="subcellular location">
    <subcellularLocation>
        <location evidence="1">Membrane</location>
    </subcellularLocation>
</comment>
<reference evidence="7 8" key="1">
    <citation type="journal article" date="2018" name="Sci. Rep.">
        <title>Genomic signatures of local adaptation to the degree of environmental predictability in rotifers.</title>
        <authorList>
            <person name="Franch-Gras L."/>
            <person name="Hahn C."/>
            <person name="Garcia-Roger E.M."/>
            <person name="Carmona M.J."/>
            <person name="Serra M."/>
            <person name="Gomez A."/>
        </authorList>
    </citation>
    <scope>NUCLEOTIDE SEQUENCE [LARGE SCALE GENOMIC DNA]</scope>
    <source>
        <strain evidence="7">HYR1</strain>
    </source>
</reference>
<feature type="transmembrane region" description="Helical" evidence="5">
    <location>
        <begin position="59"/>
        <end position="77"/>
    </location>
</feature>
<dbReference type="AlphaFoldDB" id="A0A3M7S9V6"/>
<comment type="caution">
    <text evidence="7">The sequence shown here is derived from an EMBL/GenBank/DDBJ whole genome shotgun (WGS) entry which is preliminary data.</text>
</comment>
<dbReference type="InterPro" id="IPR000276">
    <property type="entry name" value="GPCR_Rhodpsn"/>
</dbReference>
<keyword evidence="2 5" id="KW-0812">Transmembrane</keyword>
<organism evidence="7 8">
    <name type="scientific">Brachionus plicatilis</name>
    <name type="common">Marine rotifer</name>
    <name type="synonym">Brachionus muelleri</name>
    <dbReference type="NCBI Taxonomy" id="10195"/>
    <lineage>
        <taxon>Eukaryota</taxon>
        <taxon>Metazoa</taxon>
        <taxon>Spiralia</taxon>
        <taxon>Gnathifera</taxon>
        <taxon>Rotifera</taxon>
        <taxon>Eurotatoria</taxon>
        <taxon>Monogononta</taxon>
        <taxon>Pseudotrocha</taxon>
        <taxon>Ploima</taxon>
        <taxon>Brachionidae</taxon>
        <taxon>Brachionus</taxon>
    </lineage>
</organism>
<dbReference type="Proteomes" id="UP000276133">
    <property type="component" value="Unassembled WGS sequence"/>
</dbReference>
<dbReference type="PANTHER" id="PTHR46641">
    <property type="entry name" value="FMRFAMIDE RECEPTOR-RELATED"/>
    <property type="match status" value="1"/>
</dbReference>
<keyword evidence="8" id="KW-1185">Reference proteome</keyword>
<protein>
    <submittedName>
        <fullName evidence="7">FMRFamide receptor-like</fullName>
    </submittedName>
</protein>
<dbReference type="GO" id="GO:0016020">
    <property type="term" value="C:membrane"/>
    <property type="evidence" value="ECO:0007669"/>
    <property type="project" value="UniProtKB-SubCell"/>
</dbReference>
<feature type="transmembrane region" description="Helical" evidence="5">
    <location>
        <begin position="262"/>
        <end position="284"/>
    </location>
</feature>
<dbReference type="SUPFAM" id="SSF81321">
    <property type="entry name" value="Family A G protein-coupled receptor-like"/>
    <property type="match status" value="1"/>
</dbReference>
<evidence type="ECO:0000256" key="2">
    <source>
        <dbReference type="ARBA" id="ARBA00022692"/>
    </source>
</evidence>
<dbReference type="Gene3D" id="1.20.1070.10">
    <property type="entry name" value="Rhodopsin 7-helix transmembrane proteins"/>
    <property type="match status" value="1"/>
</dbReference>
<dbReference type="GO" id="GO:0004930">
    <property type="term" value="F:G protein-coupled receptor activity"/>
    <property type="evidence" value="ECO:0007669"/>
    <property type="project" value="InterPro"/>
</dbReference>
<feature type="transmembrane region" description="Helical" evidence="5">
    <location>
        <begin position="138"/>
        <end position="161"/>
    </location>
</feature>
<dbReference type="Pfam" id="PF00001">
    <property type="entry name" value="7tm_1"/>
    <property type="match status" value="1"/>
</dbReference>
<dbReference type="OrthoDB" id="9983318at2759"/>
<dbReference type="STRING" id="10195.A0A3M7S9V6"/>
<evidence type="ECO:0000256" key="5">
    <source>
        <dbReference type="SAM" id="Phobius"/>
    </source>
</evidence>
<keyword evidence="7" id="KW-0675">Receptor</keyword>
<keyword evidence="4 5" id="KW-0472">Membrane</keyword>
<feature type="transmembrane region" description="Helical" evidence="5">
    <location>
        <begin position="205"/>
        <end position="227"/>
    </location>
</feature>
<dbReference type="PANTHER" id="PTHR46641:SF25">
    <property type="entry name" value="CNMAMIDE RECEPTOR-RELATED"/>
    <property type="match status" value="1"/>
</dbReference>
<evidence type="ECO:0000259" key="6">
    <source>
        <dbReference type="PROSITE" id="PS50262"/>
    </source>
</evidence>
<dbReference type="InterPro" id="IPR017452">
    <property type="entry name" value="GPCR_Rhodpsn_7TM"/>
</dbReference>
<evidence type="ECO:0000313" key="8">
    <source>
        <dbReference type="Proteomes" id="UP000276133"/>
    </source>
</evidence>
<evidence type="ECO:0000256" key="3">
    <source>
        <dbReference type="ARBA" id="ARBA00022989"/>
    </source>
</evidence>
<evidence type="ECO:0000256" key="1">
    <source>
        <dbReference type="ARBA" id="ARBA00004370"/>
    </source>
</evidence>
<dbReference type="EMBL" id="REGN01001792">
    <property type="protein sequence ID" value="RNA32489.1"/>
    <property type="molecule type" value="Genomic_DNA"/>
</dbReference>
<feature type="domain" description="G-protein coupled receptors family 1 profile" evidence="6">
    <location>
        <begin position="39"/>
        <end position="326"/>
    </location>
</feature>
<sequence length="412" mass="47544">MMMLNQTENLDDSCDQIRQTIRILNITIPLIWVVLGTVTNGLSLVVFSRKSMRHNSTFFYLYLMTLSDFIVIWVGSFRDFLAYKFHVYISGTLICRLHVFTFFVSCQLSSWLLTVANLDRFFSVLSFSKSKKWCNRKVASKIFIILFVSLALINAHFLVFLSSEESSDPSALEHNINPIVYPHCKTSPGFYTYFYANYYSWIDSFVFSFVPFFIMLICNIGLVAKVFRSKQNLNRHGLRTAQMRRESSKKSFKDKELDKMRYMALTIIGVTLLFIVFTVPINIYNPIMHAEAVSNPEKKMKKCDDLIFCILNNTVNANHSTSFFIYLTTNSKFKKEIKIMLKRAKHAMFGNFSFVCCGFKLMQSGPPKQAKNLDASITSTLMNTFEYTKEKSTNNKACVLESHEMQKISCGV</sequence>